<dbReference type="Proteomes" id="UP000193200">
    <property type="component" value="Unassembled WGS sequence"/>
</dbReference>
<comment type="similarity">
    <text evidence="13">Belongs to the ABC transporter superfamily. Glutathione importer (TC 3.A.1.5.11) family.</text>
</comment>
<dbReference type="PROSITE" id="PS50893">
    <property type="entry name" value="ABC_TRANSPORTER_2"/>
    <property type="match status" value="2"/>
</dbReference>
<reference evidence="18 19" key="1">
    <citation type="submission" date="2017-03" db="EMBL/GenBank/DDBJ databases">
        <authorList>
            <person name="Afonso C.L."/>
            <person name="Miller P.J."/>
            <person name="Scott M.A."/>
            <person name="Spackman E."/>
            <person name="Goraichik I."/>
            <person name="Dimitrov K.M."/>
            <person name="Suarez D.L."/>
            <person name="Swayne D.E."/>
        </authorList>
    </citation>
    <scope>NUCLEOTIDE SEQUENCE [LARGE SCALE GENOMIC DNA]</scope>
    <source>
        <strain evidence="18 19">CECT 7691</strain>
    </source>
</reference>
<dbReference type="EMBL" id="FWFR01000002">
    <property type="protein sequence ID" value="SLN66689.1"/>
    <property type="molecule type" value="Genomic_DNA"/>
</dbReference>
<evidence type="ECO:0000313" key="18">
    <source>
        <dbReference type="EMBL" id="SLN66689.1"/>
    </source>
</evidence>
<feature type="domain" description="ABC transporter" evidence="17">
    <location>
        <begin position="272"/>
        <end position="522"/>
    </location>
</feature>
<evidence type="ECO:0000313" key="19">
    <source>
        <dbReference type="Proteomes" id="UP000193200"/>
    </source>
</evidence>
<evidence type="ECO:0000256" key="13">
    <source>
        <dbReference type="ARBA" id="ARBA00038416"/>
    </source>
</evidence>
<dbReference type="InterPro" id="IPR013563">
    <property type="entry name" value="Oligopep_ABC_C"/>
</dbReference>
<dbReference type="NCBIfam" id="NF007739">
    <property type="entry name" value="PRK10419.1"/>
    <property type="match status" value="2"/>
</dbReference>
<dbReference type="InterPro" id="IPR050319">
    <property type="entry name" value="ABC_transp_ATP-bind"/>
</dbReference>
<gene>
    <name evidence="18" type="primary">gsiA_3</name>
    <name evidence="18" type="ORF">OCH7691_03083</name>
</gene>
<keyword evidence="19" id="KW-1185">Reference proteome</keyword>
<dbReference type="CDD" id="cd03257">
    <property type="entry name" value="ABC_NikE_OppD_transporters"/>
    <property type="match status" value="2"/>
</dbReference>
<keyword evidence="5" id="KW-0997">Cell inner membrane</keyword>
<dbReference type="InterPro" id="IPR027417">
    <property type="entry name" value="P-loop_NTPase"/>
</dbReference>
<accession>A0A1Y5TL98</accession>
<dbReference type="GO" id="GO:0005524">
    <property type="term" value="F:ATP binding"/>
    <property type="evidence" value="ECO:0007669"/>
    <property type="project" value="UniProtKB-KW"/>
</dbReference>
<keyword evidence="11" id="KW-0472">Membrane</keyword>
<evidence type="ECO:0000256" key="11">
    <source>
        <dbReference type="ARBA" id="ARBA00023136"/>
    </source>
</evidence>
<organism evidence="18 19">
    <name type="scientific">Oceanibacterium hippocampi</name>
    <dbReference type="NCBI Taxonomy" id="745714"/>
    <lineage>
        <taxon>Bacteria</taxon>
        <taxon>Pseudomonadati</taxon>
        <taxon>Pseudomonadota</taxon>
        <taxon>Alphaproteobacteria</taxon>
        <taxon>Sneathiellales</taxon>
        <taxon>Sneathiellaceae</taxon>
        <taxon>Oceanibacterium</taxon>
    </lineage>
</organism>
<dbReference type="InterPro" id="IPR017871">
    <property type="entry name" value="ABC_transporter-like_CS"/>
</dbReference>
<evidence type="ECO:0000256" key="14">
    <source>
        <dbReference type="ARBA" id="ARBA00039050"/>
    </source>
</evidence>
<dbReference type="Pfam" id="PF08352">
    <property type="entry name" value="oligo_HPY"/>
    <property type="match status" value="2"/>
</dbReference>
<keyword evidence="3" id="KW-0813">Transport</keyword>
<evidence type="ECO:0000256" key="1">
    <source>
        <dbReference type="ARBA" id="ARBA00004417"/>
    </source>
</evidence>
<name>A0A1Y5TL98_9PROT</name>
<evidence type="ECO:0000259" key="17">
    <source>
        <dbReference type="PROSITE" id="PS50893"/>
    </source>
</evidence>
<dbReference type="RefSeq" id="WP_085884389.1">
    <property type="nucleotide sequence ID" value="NZ_FWFR01000002.1"/>
</dbReference>
<evidence type="ECO:0000256" key="12">
    <source>
        <dbReference type="ARBA" id="ARBA00037530"/>
    </source>
</evidence>
<dbReference type="PANTHER" id="PTHR43776">
    <property type="entry name" value="TRANSPORT ATP-BINDING PROTEIN"/>
    <property type="match status" value="1"/>
</dbReference>
<dbReference type="OrthoDB" id="9802264at2"/>
<keyword evidence="6" id="KW-0677">Repeat</keyword>
<evidence type="ECO:0000256" key="4">
    <source>
        <dbReference type="ARBA" id="ARBA00022475"/>
    </source>
</evidence>
<evidence type="ECO:0000256" key="5">
    <source>
        <dbReference type="ARBA" id="ARBA00022519"/>
    </source>
</evidence>
<dbReference type="Gene3D" id="3.40.50.300">
    <property type="entry name" value="P-loop containing nucleotide triphosphate hydrolases"/>
    <property type="match status" value="2"/>
</dbReference>
<dbReference type="SMART" id="SM00382">
    <property type="entry name" value="AAA"/>
    <property type="match status" value="2"/>
</dbReference>
<dbReference type="PROSITE" id="PS00211">
    <property type="entry name" value="ABC_TRANSPORTER_1"/>
    <property type="match status" value="2"/>
</dbReference>
<evidence type="ECO:0000256" key="2">
    <source>
        <dbReference type="ARBA" id="ARBA00011469"/>
    </source>
</evidence>
<dbReference type="GO" id="GO:0016887">
    <property type="term" value="F:ATP hydrolysis activity"/>
    <property type="evidence" value="ECO:0007669"/>
    <property type="project" value="InterPro"/>
</dbReference>
<evidence type="ECO:0000256" key="15">
    <source>
        <dbReference type="ARBA" id="ARBA00041187"/>
    </source>
</evidence>
<keyword evidence="8 18" id="KW-0378">Hydrolase</keyword>
<dbReference type="EC" id="7.4.2.10" evidence="14"/>
<dbReference type="GO" id="GO:0055085">
    <property type="term" value="P:transmembrane transport"/>
    <property type="evidence" value="ECO:0007669"/>
    <property type="project" value="UniProtKB-ARBA"/>
</dbReference>
<dbReference type="Pfam" id="PF00005">
    <property type="entry name" value="ABC_tran"/>
    <property type="match status" value="2"/>
</dbReference>
<dbReference type="GO" id="GO:0005886">
    <property type="term" value="C:plasma membrane"/>
    <property type="evidence" value="ECO:0007669"/>
    <property type="project" value="UniProtKB-SubCell"/>
</dbReference>
<dbReference type="GO" id="GO:0015833">
    <property type="term" value="P:peptide transport"/>
    <property type="evidence" value="ECO:0007669"/>
    <property type="project" value="InterPro"/>
</dbReference>
<dbReference type="InterPro" id="IPR003439">
    <property type="entry name" value="ABC_transporter-like_ATP-bd"/>
</dbReference>
<comment type="function">
    <text evidence="12">Part of the ABC transporter complex GsiABCD involved in glutathione import. Responsible for energy coupling to the transport system.</text>
</comment>
<keyword evidence="4" id="KW-1003">Cell membrane</keyword>
<dbReference type="SUPFAM" id="SSF52540">
    <property type="entry name" value="P-loop containing nucleoside triphosphate hydrolases"/>
    <property type="match status" value="2"/>
</dbReference>
<comment type="catalytic activity">
    <reaction evidence="16">
        <text>glutathione(out) + ATP + H2O = glutathione(in) + ADP + phosphate + H(+)</text>
        <dbReference type="Rhea" id="RHEA:29791"/>
        <dbReference type="ChEBI" id="CHEBI:15377"/>
        <dbReference type="ChEBI" id="CHEBI:15378"/>
        <dbReference type="ChEBI" id="CHEBI:30616"/>
        <dbReference type="ChEBI" id="CHEBI:43474"/>
        <dbReference type="ChEBI" id="CHEBI:57925"/>
        <dbReference type="ChEBI" id="CHEBI:456216"/>
        <dbReference type="EC" id="7.4.2.10"/>
    </reaction>
</comment>
<keyword evidence="7" id="KW-0547">Nucleotide-binding</keyword>
<keyword evidence="10" id="KW-1278">Translocase</keyword>
<keyword evidence="9 18" id="KW-0067">ATP-binding</keyword>
<evidence type="ECO:0000256" key="8">
    <source>
        <dbReference type="ARBA" id="ARBA00022801"/>
    </source>
</evidence>
<evidence type="ECO:0000256" key="7">
    <source>
        <dbReference type="ARBA" id="ARBA00022741"/>
    </source>
</evidence>
<dbReference type="InterPro" id="IPR003593">
    <property type="entry name" value="AAA+_ATPase"/>
</dbReference>
<comment type="subcellular location">
    <subcellularLocation>
        <location evidence="1">Cell inner membrane</location>
        <topology evidence="1">Peripheral membrane protein</topology>
    </subcellularLocation>
</comment>
<evidence type="ECO:0000256" key="16">
    <source>
        <dbReference type="ARBA" id="ARBA00047640"/>
    </source>
</evidence>
<evidence type="ECO:0000256" key="9">
    <source>
        <dbReference type="ARBA" id="ARBA00022840"/>
    </source>
</evidence>
<protein>
    <recommendedName>
        <fullName evidence="15">Glutathione import ATP-binding protein GsiA</fullName>
        <ecNumber evidence="14">7.4.2.10</ecNumber>
    </recommendedName>
</protein>
<comment type="subunit">
    <text evidence="2">The complex is composed of two ATP-binding proteins (GsiA), two transmembrane proteins (GsiC and GsiD) and a solute-binding protein (GsiB).</text>
</comment>
<dbReference type="FunFam" id="3.40.50.300:FF:000016">
    <property type="entry name" value="Oligopeptide ABC transporter ATP-binding component"/>
    <property type="match status" value="1"/>
</dbReference>
<evidence type="ECO:0000256" key="3">
    <source>
        <dbReference type="ARBA" id="ARBA00022448"/>
    </source>
</evidence>
<sequence>MSLLRIEDLRIALPKGGDRAFAVDGVSLHVDQGETLCVVGESGSGKSLTASAIVGLLPSRSLRVAGGRILFEGSDTLRMSSRELQDLRGGRVGFVFQDPLSSLNPLERIGKQVEEVLRQHRWTGDHRQRVLEMLSAVQLPSPESLVEAYPWQLSGGQRQRVMIATALATRPSLLVADEPTSALDVTTQAQILELLRDLTKQHGIALFLITHDFGVVARMADRVAVMKSGKLVEYGTRDAVLRTPREAYTRKLLDAVPPLRAGPARPAGEPVLKATGLTKSWVTRGSLFRPGRTVAALKNVSMSLGHGNTLAVVGESGSGKSTLARVLMCLTGADSGQADLVGINANYLGLRSRDLATVRRNIQLVFQDPYASLNPRRRIGAAVAQGPLAQGEKPGAVHARVAELLGKVQLDPSAADRYPNEFSGGQRQRIAIARALAMRPRVLIADEAVSALDVSVQAEILTLLKDIQRDEGLSMIFVTHDLRVAARMADQVIVMQSGCVVEQGAMQDVLTAPQHHYTAALIDAVPSLPSISVQQ</sequence>
<dbReference type="AlphaFoldDB" id="A0A1Y5TL98"/>
<evidence type="ECO:0000256" key="6">
    <source>
        <dbReference type="ARBA" id="ARBA00022737"/>
    </source>
</evidence>
<feature type="domain" description="ABC transporter" evidence="17">
    <location>
        <begin position="4"/>
        <end position="253"/>
    </location>
</feature>
<dbReference type="NCBIfam" id="NF008453">
    <property type="entry name" value="PRK11308.1"/>
    <property type="match status" value="2"/>
</dbReference>
<proteinExistence type="inferred from homology"/>
<evidence type="ECO:0000256" key="10">
    <source>
        <dbReference type="ARBA" id="ARBA00022967"/>
    </source>
</evidence>
<dbReference type="PANTHER" id="PTHR43776:SF15">
    <property type="entry name" value="GLUTATHIONE IMPORT ATP-BINDING PROTEIN GSIA"/>
    <property type="match status" value="1"/>
</dbReference>
<dbReference type="InParanoid" id="A0A1Y5TL98"/>